<feature type="transmembrane region" description="Helical" evidence="8">
    <location>
        <begin position="291"/>
        <end position="309"/>
    </location>
</feature>
<dbReference type="GO" id="GO:0006493">
    <property type="term" value="P:protein O-linked glycosylation"/>
    <property type="evidence" value="ECO:0007669"/>
    <property type="project" value="InterPro"/>
</dbReference>
<dbReference type="OrthoDB" id="9775035at2"/>
<dbReference type="EC" id="2.4.2.43" evidence="10"/>
<keyword evidence="7 8" id="KW-0472">Membrane</keyword>
<feature type="transmembrane region" description="Helical" evidence="8">
    <location>
        <begin position="83"/>
        <end position="104"/>
    </location>
</feature>
<dbReference type="EMBL" id="RXNU01000001">
    <property type="protein sequence ID" value="RTR40821.1"/>
    <property type="molecule type" value="Genomic_DNA"/>
</dbReference>
<organism evidence="10 11">
    <name type="scientific">Shewanella canadensis</name>
    <dbReference type="NCBI Taxonomy" id="271096"/>
    <lineage>
        <taxon>Bacteria</taxon>
        <taxon>Pseudomonadati</taxon>
        <taxon>Pseudomonadota</taxon>
        <taxon>Gammaproteobacteria</taxon>
        <taxon>Alteromonadales</taxon>
        <taxon>Shewanellaceae</taxon>
        <taxon>Shewanella</taxon>
    </lineage>
</organism>
<dbReference type="AlphaFoldDB" id="A0A3S0L473"/>
<dbReference type="InterPro" id="IPR003342">
    <property type="entry name" value="ArnT-like_N"/>
</dbReference>
<name>A0A3S0L473_9GAMM</name>
<dbReference type="GO" id="GO:0103015">
    <property type="term" value="F:4-amino-4-deoxy-L-arabinose transferase activity"/>
    <property type="evidence" value="ECO:0007669"/>
    <property type="project" value="UniProtKB-EC"/>
</dbReference>
<dbReference type="GO" id="GO:0009103">
    <property type="term" value="P:lipopolysaccharide biosynthetic process"/>
    <property type="evidence" value="ECO:0007669"/>
    <property type="project" value="TreeGrafter"/>
</dbReference>
<feature type="transmembrane region" description="Helical" evidence="8">
    <location>
        <begin position="410"/>
        <end position="430"/>
    </location>
</feature>
<evidence type="ECO:0000313" key="11">
    <source>
        <dbReference type="Proteomes" id="UP000267448"/>
    </source>
</evidence>
<evidence type="ECO:0000256" key="6">
    <source>
        <dbReference type="ARBA" id="ARBA00022989"/>
    </source>
</evidence>
<feature type="domain" description="ArnT-like N-terminal" evidence="9">
    <location>
        <begin position="13"/>
        <end position="238"/>
    </location>
</feature>
<dbReference type="PANTHER" id="PTHR33908:SF3">
    <property type="entry name" value="UNDECAPRENYL PHOSPHATE-ALPHA-4-AMINO-4-DEOXY-L-ARABINOSE ARABINOSYL TRANSFERASE"/>
    <property type="match status" value="1"/>
</dbReference>
<keyword evidence="6 8" id="KW-1133">Transmembrane helix</keyword>
<feature type="transmembrane region" description="Helical" evidence="8">
    <location>
        <begin position="348"/>
        <end position="368"/>
    </location>
</feature>
<keyword evidence="3 10" id="KW-0328">Glycosyltransferase</keyword>
<evidence type="ECO:0000259" key="9">
    <source>
        <dbReference type="Pfam" id="PF02366"/>
    </source>
</evidence>
<comment type="caution">
    <text evidence="10">The sequence shown here is derived from an EMBL/GenBank/DDBJ whole genome shotgun (WGS) entry which is preliminary data.</text>
</comment>
<keyword evidence="2" id="KW-1003">Cell membrane</keyword>
<keyword evidence="4 10" id="KW-0808">Transferase</keyword>
<comment type="subcellular location">
    <subcellularLocation>
        <location evidence="1">Cell membrane</location>
        <topology evidence="1">Multi-pass membrane protein</topology>
    </subcellularLocation>
</comment>
<dbReference type="PANTHER" id="PTHR33908">
    <property type="entry name" value="MANNOSYLTRANSFERASE YKCB-RELATED"/>
    <property type="match status" value="1"/>
</dbReference>
<dbReference type="Proteomes" id="UP000267448">
    <property type="component" value="Unassembled WGS sequence"/>
</dbReference>
<evidence type="ECO:0000256" key="8">
    <source>
        <dbReference type="SAM" id="Phobius"/>
    </source>
</evidence>
<dbReference type="GO" id="GO:0010041">
    <property type="term" value="P:response to iron(III) ion"/>
    <property type="evidence" value="ECO:0007669"/>
    <property type="project" value="TreeGrafter"/>
</dbReference>
<evidence type="ECO:0000313" key="10">
    <source>
        <dbReference type="EMBL" id="RTR40821.1"/>
    </source>
</evidence>
<evidence type="ECO:0000256" key="7">
    <source>
        <dbReference type="ARBA" id="ARBA00023136"/>
    </source>
</evidence>
<feature type="transmembrane region" description="Helical" evidence="8">
    <location>
        <begin position="450"/>
        <end position="467"/>
    </location>
</feature>
<evidence type="ECO:0000256" key="2">
    <source>
        <dbReference type="ARBA" id="ARBA00022475"/>
    </source>
</evidence>
<proteinExistence type="predicted"/>
<accession>A0A3S0L473</accession>
<keyword evidence="5 8" id="KW-0812">Transmembrane</keyword>
<sequence>MDKSKINLAVIVPLFFIMLYLLPLGLRDLWSPDELRYAEIAREMVDSGNWIVPTFNDLRYFEKPVMGHWMNAISQVVFGENNFSVRAASAFSTLGAAFCLFLLVGRFANRKQAWVTVSVFLSLFLVSNLGTYSVLDGMLNLWLTAAFTAFFYAADSPTTSQRWRYYGLAGLFCACALLTKGFLALALPVIVVVPFMIWQRQLLDILRWGWWVMLVALIVTLPWALAIHAAEPDYWHYFFWVEHIQRFAAEDAQHTSPAWYYLPYLLLGTLPWLFLAPSAIKHLKGHWQSPLLRYALLWALIPFIFFSAAKGKLVTYILPCMAPLAIILAQGIMNAFENKAKGLKIGSVINCAFFSLISVAVIILFYMGRLPLEAEEFYRPWLLVVVCGSWAVLAYISIKAKSLEGKITSYMLMPLSLFLLAWAIIPNISIDSKMPGRFLEQVSPLVSDDAILIADYPSTMSALNWYFKRRDIYLTGNTGEVTYGLGYDDAKHKYVAPSLLDEFIQKQSVPVVILFREMDVPQSLPEPDKRIERGKFTLFYYDRAKR</sequence>
<keyword evidence="11" id="KW-1185">Reference proteome</keyword>
<dbReference type="GO" id="GO:0005886">
    <property type="term" value="C:plasma membrane"/>
    <property type="evidence" value="ECO:0007669"/>
    <property type="project" value="UniProtKB-SubCell"/>
</dbReference>
<feature type="transmembrane region" description="Helical" evidence="8">
    <location>
        <begin position="7"/>
        <end position="26"/>
    </location>
</feature>
<dbReference type="GO" id="GO:0000030">
    <property type="term" value="F:mannosyltransferase activity"/>
    <property type="evidence" value="ECO:0007669"/>
    <property type="project" value="InterPro"/>
</dbReference>
<evidence type="ECO:0000256" key="4">
    <source>
        <dbReference type="ARBA" id="ARBA00022679"/>
    </source>
</evidence>
<evidence type="ECO:0000256" key="3">
    <source>
        <dbReference type="ARBA" id="ARBA00022676"/>
    </source>
</evidence>
<dbReference type="NCBIfam" id="NF009784">
    <property type="entry name" value="PRK13279.1"/>
    <property type="match status" value="1"/>
</dbReference>
<feature type="transmembrane region" description="Helical" evidence="8">
    <location>
        <begin position="258"/>
        <end position="279"/>
    </location>
</feature>
<dbReference type="InterPro" id="IPR050297">
    <property type="entry name" value="LipidA_mod_glycosyltrf_83"/>
</dbReference>
<feature type="transmembrane region" description="Helical" evidence="8">
    <location>
        <begin position="210"/>
        <end position="230"/>
    </location>
</feature>
<dbReference type="Pfam" id="PF02366">
    <property type="entry name" value="PMT"/>
    <property type="match status" value="1"/>
</dbReference>
<feature type="transmembrane region" description="Helical" evidence="8">
    <location>
        <begin position="380"/>
        <end position="398"/>
    </location>
</feature>
<evidence type="ECO:0000256" key="1">
    <source>
        <dbReference type="ARBA" id="ARBA00004651"/>
    </source>
</evidence>
<reference evidence="10 11" key="1">
    <citation type="submission" date="2018-12" db="EMBL/GenBank/DDBJ databases">
        <authorList>
            <person name="Yu L."/>
        </authorList>
    </citation>
    <scope>NUCLEOTIDE SEQUENCE [LARGE SCALE GENOMIC DNA]</scope>
    <source>
        <strain evidence="10 11">HAW-EB2</strain>
    </source>
</reference>
<feature type="transmembrane region" description="Helical" evidence="8">
    <location>
        <begin position="113"/>
        <end position="135"/>
    </location>
</feature>
<gene>
    <name evidence="10" type="ORF">EKG38_02600</name>
</gene>
<feature type="transmembrane region" description="Helical" evidence="8">
    <location>
        <begin position="165"/>
        <end position="198"/>
    </location>
</feature>
<protein>
    <submittedName>
        <fullName evidence="10">Lipid IV(A) 4-amino-4-deoxy-L-arabinosyltransferase</fullName>
        <ecNumber evidence="10">2.4.2.43</ecNumber>
    </submittedName>
</protein>
<feature type="transmembrane region" description="Helical" evidence="8">
    <location>
        <begin position="315"/>
        <end position="336"/>
    </location>
</feature>
<dbReference type="RefSeq" id="WP_126518370.1">
    <property type="nucleotide sequence ID" value="NZ_RXNU01000001.1"/>
</dbReference>
<evidence type="ECO:0000256" key="5">
    <source>
        <dbReference type="ARBA" id="ARBA00022692"/>
    </source>
</evidence>